<dbReference type="InterPro" id="IPR023210">
    <property type="entry name" value="NADP_OxRdtase_dom"/>
</dbReference>
<evidence type="ECO:0000256" key="1">
    <source>
        <dbReference type="SAM" id="MobiDB-lite"/>
    </source>
</evidence>
<feature type="compositionally biased region" description="Low complexity" evidence="1">
    <location>
        <begin position="7"/>
        <end position="16"/>
    </location>
</feature>
<dbReference type="GO" id="GO:0005829">
    <property type="term" value="C:cytosol"/>
    <property type="evidence" value="ECO:0007669"/>
    <property type="project" value="TreeGrafter"/>
</dbReference>
<dbReference type="Proteomes" id="UP000584325">
    <property type="component" value="Unassembled WGS sequence"/>
</dbReference>
<evidence type="ECO:0000259" key="2">
    <source>
        <dbReference type="Pfam" id="PF00248"/>
    </source>
</evidence>
<reference evidence="3 4" key="1">
    <citation type="submission" date="2020-08" db="EMBL/GenBank/DDBJ databases">
        <title>Genomic Encyclopedia of Type Strains, Phase III (KMG-III): the genomes of soil and plant-associated and newly described type strains.</title>
        <authorList>
            <person name="Whitman W."/>
        </authorList>
    </citation>
    <scope>NUCLEOTIDE SEQUENCE [LARGE SCALE GENOMIC DNA]</scope>
    <source>
        <strain evidence="3 4">CECT 7753</strain>
    </source>
</reference>
<keyword evidence="3" id="KW-0560">Oxidoreductase</keyword>
<dbReference type="InterPro" id="IPR036812">
    <property type="entry name" value="NAD(P)_OxRdtase_dom_sf"/>
</dbReference>
<evidence type="ECO:0000313" key="3">
    <source>
        <dbReference type="EMBL" id="MBB3225139.1"/>
    </source>
</evidence>
<name>A0A7W5EH08_9BURK</name>
<comment type="caution">
    <text evidence="3">The sequence shown here is derived from an EMBL/GenBank/DDBJ whole genome shotgun (WGS) entry which is preliminary data.</text>
</comment>
<feature type="domain" description="NADP-dependent oxidoreductase" evidence="2">
    <location>
        <begin position="32"/>
        <end position="322"/>
    </location>
</feature>
<dbReference type="SUPFAM" id="SSF51430">
    <property type="entry name" value="NAD(P)-linked oxidoreductase"/>
    <property type="match status" value="1"/>
</dbReference>
<protein>
    <submittedName>
        <fullName evidence="3">D-threo-aldose 1-dehydrogenase</fullName>
        <ecNumber evidence="3">1.1.1.122</ecNumber>
    </submittedName>
</protein>
<dbReference type="EMBL" id="JACHXS010000017">
    <property type="protein sequence ID" value="MBB3225139.1"/>
    <property type="molecule type" value="Genomic_DNA"/>
</dbReference>
<dbReference type="PANTHER" id="PTHR42686:SF1">
    <property type="entry name" value="GH17980P-RELATED"/>
    <property type="match status" value="1"/>
</dbReference>
<dbReference type="AlphaFoldDB" id="A0A7W5EH08"/>
<dbReference type="PANTHER" id="PTHR42686">
    <property type="entry name" value="GH17980P-RELATED"/>
    <property type="match status" value="1"/>
</dbReference>
<feature type="region of interest" description="Disordered" evidence="1">
    <location>
        <begin position="1"/>
        <end position="24"/>
    </location>
</feature>
<gene>
    <name evidence="3" type="ORF">FHS02_006010</name>
</gene>
<dbReference type="EC" id="1.1.1.122" evidence="3"/>
<organism evidence="3 4">
    <name type="scientific">Pseudoduganella umbonata</name>
    <dbReference type="NCBI Taxonomy" id="864828"/>
    <lineage>
        <taxon>Bacteria</taxon>
        <taxon>Pseudomonadati</taxon>
        <taxon>Pseudomonadota</taxon>
        <taxon>Betaproteobacteria</taxon>
        <taxon>Burkholderiales</taxon>
        <taxon>Oxalobacteraceae</taxon>
        <taxon>Telluria group</taxon>
        <taxon>Pseudoduganella</taxon>
    </lineage>
</organism>
<dbReference type="Gene3D" id="3.20.20.100">
    <property type="entry name" value="NADP-dependent oxidoreductase domain"/>
    <property type="match status" value="1"/>
</dbReference>
<dbReference type="InterPro" id="IPR020471">
    <property type="entry name" value="AKR"/>
</dbReference>
<accession>A0A7W5EH08</accession>
<evidence type="ECO:0000313" key="4">
    <source>
        <dbReference type="Proteomes" id="UP000584325"/>
    </source>
</evidence>
<dbReference type="GO" id="GO:0047834">
    <property type="term" value="F:D-threo-aldose 1-dehydrogenase activity"/>
    <property type="evidence" value="ECO:0007669"/>
    <property type="project" value="UniProtKB-EC"/>
</dbReference>
<proteinExistence type="predicted"/>
<sequence length="350" mass="37737">MELHAMRGIGRTPEGRIPGGRTPGGRTPATCMGLGCAQLGGLYEAMDEAAARAIVDTAWELGIRYFDTAPYYGFTLSEHRLGAALRERPRGDYVISTKVGRLMEPDRSVRPGECGWAAPLPFRPRFDYTYEGILRSHEDSLQRLGMDFVDILYVHDIGRVTHGARHAFYWDQLTSGGGFRALVKLRDEGSIHAFGLGVNEWEAVADALAVCDLDCALLAGRYTLLEQASREPLLDRCAARGVGIVIGGPFNSGILAGNRKFNYEDAPAGIVARVEAIEATCREAGVPLQAAALQFPMAHPAVVACIPGAQSPAQLRQNAAWFVQAIPPGLWSTLARDGLIDPRAPVPAAS</sequence>
<dbReference type="Pfam" id="PF00248">
    <property type="entry name" value="Aldo_ket_red"/>
    <property type="match status" value="1"/>
</dbReference>